<comment type="caution">
    <text evidence="1">The sequence shown here is derived from an EMBL/GenBank/DDBJ whole genome shotgun (WGS) entry which is preliminary data.</text>
</comment>
<accession>A0A815L3V9</accession>
<evidence type="ECO:0000313" key="1">
    <source>
        <dbReference type="EMBL" id="CAF1401072.1"/>
    </source>
</evidence>
<organism evidence="1 2">
    <name type="scientific">Adineta ricciae</name>
    <name type="common">Rotifer</name>
    <dbReference type="NCBI Taxonomy" id="249248"/>
    <lineage>
        <taxon>Eukaryota</taxon>
        <taxon>Metazoa</taxon>
        <taxon>Spiralia</taxon>
        <taxon>Gnathifera</taxon>
        <taxon>Rotifera</taxon>
        <taxon>Eurotatoria</taxon>
        <taxon>Bdelloidea</taxon>
        <taxon>Adinetida</taxon>
        <taxon>Adinetidae</taxon>
        <taxon>Adineta</taxon>
    </lineage>
</organism>
<dbReference type="AlphaFoldDB" id="A0A815L3V9"/>
<dbReference type="EMBL" id="CAJNOR010003313">
    <property type="protein sequence ID" value="CAF1401072.1"/>
    <property type="molecule type" value="Genomic_DNA"/>
</dbReference>
<sequence>KKIVSSSSGTGEVTRSVKRLQNTPIRRWKERAREFERRHQLTPPYRLLNKKRK</sequence>
<proteinExistence type="predicted"/>
<feature type="non-terminal residue" evidence="1">
    <location>
        <position position="1"/>
    </location>
</feature>
<name>A0A815L3V9_ADIRI</name>
<protein>
    <submittedName>
        <fullName evidence="1">Uncharacterized protein</fullName>
    </submittedName>
</protein>
<dbReference type="Proteomes" id="UP000663828">
    <property type="component" value="Unassembled WGS sequence"/>
</dbReference>
<keyword evidence="2" id="KW-1185">Reference proteome</keyword>
<gene>
    <name evidence="1" type="ORF">XAT740_LOCUS34140</name>
</gene>
<reference evidence="1" key="1">
    <citation type="submission" date="2021-02" db="EMBL/GenBank/DDBJ databases">
        <authorList>
            <person name="Nowell W R."/>
        </authorList>
    </citation>
    <scope>NUCLEOTIDE SEQUENCE</scope>
</reference>
<evidence type="ECO:0000313" key="2">
    <source>
        <dbReference type="Proteomes" id="UP000663828"/>
    </source>
</evidence>